<protein>
    <submittedName>
        <fullName evidence="1">Uncharacterized protein</fullName>
    </submittedName>
</protein>
<accession>A0ACB9CG01</accession>
<dbReference type="EMBL" id="CM042038">
    <property type="protein sequence ID" value="KAI3733189.1"/>
    <property type="molecule type" value="Genomic_DNA"/>
</dbReference>
<sequence>MALPAQSYRAPATTASAGNIEPLNRVLAELLSALCTLLSKAPLRDSRFASGLHLVVSFADGSALALRRHVEEEACALSGEAFFRFMDQLYDRITSLLESNDVADNLGALRATDELIDLKLGASGTKVSKFSNYIRIVFDTKRDPEILILASKVLGHLARAGGAMTADEVECQMKNALQWLGGERVEYRRFAAVLILKEMAENASTVFNVHVSDFVDAIWVALRDPTLAVRERAVDALRACLRVIEKRETRWRVQWYYRMFEATQEGLGKNAPVHSIHGSLLAVGELLRNTGEFMMSRYKEVAEIVLRYLEHKNPLVRLSITYLLPRIAHFLRDRFVTNYLTICMNHILAVLKIPTERASGFIALGEMAGALDGRPSLEALACVGNIAKVGPPWKLMSAAFWKSCQLLESISVVLSKPHNAHTRTSASSSRVNMTNNMQQVSELSGSALEQLALQTLARFNFKGHDLLEFARKSVVAYLEDDDGATRKDAALCCCKLVVNTFDITQFSSSMSSRGRRRHLIEEV</sequence>
<name>A0ACB9CG01_9ASTR</name>
<organism evidence="1 2">
    <name type="scientific">Smallanthus sonchifolius</name>
    <dbReference type="NCBI Taxonomy" id="185202"/>
    <lineage>
        <taxon>Eukaryota</taxon>
        <taxon>Viridiplantae</taxon>
        <taxon>Streptophyta</taxon>
        <taxon>Embryophyta</taxon>
        <taxon>Tracheophyta</taxon>
        <taxon>Spermatophyta</taxon>
        <taxon>Magnoliopsida</taxon>
        <taxon>eudicotyledons</taxon>
        <taxon>Gunneridae</taxon>
        <taxon>Pentapetalae</taxon>
        <taxon>asterids</taxon>
        <taxon>campanulids</taxon>
        <taxon>Asterales</taxon>
        <taxon>Asteraceae</taxon>
        <taxon>Asteroideae</taxon>
        <taxon>Heliantheae alliance</taxon>
        <taxon>Millerieae</taxon>
        <taxon>Smallanthus</taxon>
    </lineage>
</organism>
<comment type="caution">
    <text evidence="1">The sequence shown here is derived from an EMBL/GenBank/DDBJ whole genome shotgun (WGS) entry which is preliminary data.</text>
</comment>
<proteinExistence type="predicted"/>
<evidence type="ECO:0000313" key="2">
    <source>
        <dbReference type="Proteomes" id="UP001056120"/>
    </source>
</evidence>
<keyword evidence="2" id="KW-1185">Reference proteome</keyword>
<reference evidence="2" key="1">
    <citation type="journal article" date="2022" name="Mol. Ecol. Resour.">
        <title>The genomes of chicory, endive, great burdock and yacon provide insights into Asteraceae palaeo-polyploidization history and plant inulin production.</title>
        <authorList>
            <person name="Fan W."/>
            <person name="Wang S."/>
            <person name="Wang H."/>
            <person name="Wang A."/>
            <person name="Jiang F."/>
            <person name="Liu H."/>
            <person name="Zhao H."/>
            <person name="Xu D."/>
            <person name="Zhang Y."/>
        </authorList>
    </citation>
    <scope>NUCLEOTIDE SEQUENCE [LARGE SCALE GENOMIC DNA]</scope>
    <source>
        <strain evidence="2">cv. Yunnan</strain>
    </source>
</reference>
<dbReference type="Proteomes" id="UP001056120">
    <property type="component" value="Linkage Group LG21"/>
</dbReference>
<reference evidence="1 2" key="2">
    <citation type="journal article" date="2022" name="Mol. Ecol. Resour.">
        <title>The genomes of chicory, endive, great burdock and yacon provide insights into Asteraceae paleo-polyploidization history and plant inulin production.</title>
        <authorList>
            <person name="Fan W."/>
            <person name="Wang S."/>
            <person name="Wang H."/>
            <person name="Wang A."/>
            <person name="Jiang F."/>
            <person name="Liu H."/>
            <person name="Zhao H."/>
            <person name="Xu D."/>
            <person name="Zhang Y."/>
        </authorList>
    </citation>
    <scope>NUCLEOTIDE SEQUENCE [LARGE SCALE GENOMIC DNA]</scope>
    <source>
        <strain evidence="2">cv. Yunnan</strain>
        <tissue evidence="1">Leaves</tissue>
    </source>
</reference>
<evidence type="ECO:0000313" key="1">
    <source>
        <dbReference type="EMBL" id="KAI3733189.1"/>
    </source>
</evidence>
<gene>
    <name evidence="1" type="ORF">L1987_64409</name>
</gene>